<dbReference type="Proteomes" id="UP001454036">
    <property type="component" value="Unassembled WGS sequence"/>
</dbReference>
<evidence type="ECO:0000313" key="2">
    <source>
        <dbReference type="Proteomes" id="UP001454036"/>
    </source>
</evidence>
<dbReference type="EMBL" id="BAABME010028479">
    <property type="protein sequence ID" value="GAA0179576.1"/>
    <property type="molecule type" value="Genomic_DNA"/>
</dbReference>
<keyword evidence="2" id="KW-1185">Reference proteome</keyword>
<reference evidence="1 2" key="1">
    <citation type="submission" date="2024-01" db="EMBL/GenBank/DDBJ databases">
        <title>The complete chloroplast genome sequence of Lithospermum erythrorhizon: insights into the phylogenetic relationship among Boraginaceae species and the maternal lineages of purple gromwells.</title>
        <authorList>
            <person name="Okada T."/>
            <person name="Watanabe K."/>
        </authorList>
    </citation>
    <scope>NUCLEOTIDE SEQUENCE [LARGE SCALE GENOMIC DNA]</scope>
</reference>
<dbReference type="AlphaFoldDB" id="A0AAV3RM69"/>
<accession>A0AAV3RM69</accession>
<gene>
    <name evidence="1" type="ORF">LIER_42222</name>
</gene>
<organism evidence="1 2">
    <name type="scientific">Lithospermum erythrorhizon</name>
    <name type="common">Purple gromwell</name>
    <name type="synonym">Lithospermum officinale var. erythrorhizon</name>
    <dbReference type="NCBI Taxonomy" id="34254"/>
    <lineage>
        <taxon>Eukaryota</taxon>
        <taxon>Viridiplantae</taxon>
        <taxon>Streptophyta</taxon>
        <taxon>Embryophyta</taxon>
        <taxon>Tracheophyta</taxon>
        <taxon>Spermatophyta</taxon>
        <taxon>Magnoliopsida</taxon>
        <taxon>eudicotyledons</taxon>
        <taxon>Gunneridae</taxon>
        <taxon>Pentapetalae</taxon>
        <taxon>asterids</taxon>
        <taxon>lamiids</taxon>
        <taxon>Boraginales</taxon>
        <taxon>Boraginaceae</taxon>
        <taxon>Boraginoideae</taxon>
        <taxon>Lithospermeae</taxon>
        <taxon>Lithospermum</taxon>
    </lineage>
</organism>
<evidence type="ECO:0000313" key="1">
    <source>
        <dbReference type="EMBL" id="GAA0179576.1"/>
    </source>
</evidence>
<comment type="caution">
    <text evidence="1">The sequence shown here is derived from an EMBL/GenBank/DDBJ whole genome shotgun (WGS) entry which is preliminary data.</text>
</comment>
<sequence length="103" mass="11358">MKCFDCYPICHLILALTSMGIVNRNSSTPPSKQEDAIPNIPGSDMSKEHLVKITLDCSTNTIHKVCSTLLVKCLAKYHIEGVQSIQIFGKNQNVALGENFHLT</sequence>
<name>A0AAV3RM69_LITER</name>
<proteinExistence type="predicted"/>
<protein>
    <submittedName>
        <fullName evidence="1">Uncharacterized protein</fullName>
    </submittedName>
</protein>